<keyword evidence="1" id="KW-0812">Transmembrane</keyword>
<keyword evidence="1" id="KW-0472">Membrane</keyword>
<feature type="transmembrane region" description="Helical" evidence="1">
    <location>
        <begin position="50"/>
        <end position="67"/>
    </location>
</feature>
<protein>
    <submittedName>
        <fullName evidence="2">Uncharacterized protein</fullName>
    </submittedName>
</protein>
<organism evidence="2 3">
    <name type="scientific">Rhodoferax saidenbachensis</name>
    <dbReference type="NCBI Taxonomy" id="1484693"/>
    <lineage>
        <taxon>Bacteria</taxon>
        <taxon>Pseudomonadati</taxon>
        <taxon>Pseudomonadota</taxon>
        <taxon>Betaproteobacteria</taxon>
        <taxon>Burkholderiales</taxon>
        <taxon>Comamonadaceae</taxon>
        <taxon>Rhodoferax</taxon>
    </lineage>
</organism>
<dbReference type="AlphaFoldDB" id="A0A1P8K9X7"/>
<evidence type="ECO:0000313" key="2">
    <source>
        <dbReference type="EMBL" id="APW42808.1"/>
    </source>
</evidence>
<keyword evidence="3" id="KW-1185">Reference proteome</keyword>
<feature type="transmembrane region" description="Helical" evidence="1">
    <location>
        <begin position="21"/>
        <end position="38"/>
    </location>
</feature>
<proteinExistence type="predicted"/>
<dbReference type="EMBL" id="CP019239">
    <property type="protein sequence ID" value="APW42808.1"/>
    <property type="molecule type" value="Genomic_DNA"/>
</dbReference>
<dbReference type="Proteomes" id="UP000186110">
    <property type="component" value="Chromosome"/>
</dbReference>
<dbReference type="STRING" id="1484693.RS694_09870"/>
<gene>
    <name evidence="2" type="ORF">RS694_09870</name>
</gene>
<dbReference type="RefSeq" id="WP_029707452.1">
    <property type="nucleotide sequence ID" value="NZ_CP019239.1"/>
</dbReference>
<name>A0A1P8K9X7_9BURK</name>
<keyword evidence="1" id="KW-1133">Transmembrane helix</keyword>
<dbReference type="KEGG" id="rsb:RS694_09870"/>
<accession>A0A1P8K9X7</accession>
<sequence>MSFFKKYSGTTNLRLVRLERMVWVLIYGGLLSIVLGLFIDQQQAQDASLFYQIGGLAVAAGVVLIYIRSRLREEDH</sequence>
<evidence type="ECO:0000256" key="1">
    <source>
        <dbReference type="SAM" id="Phobius"/>
    </source>
</evidence>
<evidence type="ECO:0000313" key="3">
    <source>
        <dbReference type="Proteomes" id="UP000186110"/>
    </source>
</evidence>
<reference evidence="2 3" key="1">
    <citation type="submission" date="2017-01" db="EMBL/GenBank/DDBJ databases">
        <authorList>
            <person name="Mah S.A."/>
            <person name="Swanson W.J."/>
            <person name="Moy G.W."/>
            <person name="Vacquier V.D."/>
        </authorList>
    </citation>
    <scope>NUCLEOTIDE SEQUENCE [LARGE SCALE GENOMIC DNA]</scope>
    <source>
        <strain evidence="2 3">DSM 22694</strain>
    </source>
</reference>